<dbReference type="Pfam" id="PF00078">
    <property type="entry name" value="RVT_1"/>
    <property type="match status" value="1"/>
</dbReference>
<protein>
    <recommendedName>
        <fullName evidence="1">Reverse transcriptase domain-containing protein</fullName>
    </recommendedName>
</protein>
<evidence type="ECO:0000313" key="2">
    <source>
        <dbReference type="EMBL" id="GAA0164582.1"/>
    </source>
</evidence>
<dbReference type="InterPro" id="IPR000477">
    <property type="entry name" value="RT_dom"/>
</dbReference>
<gene>
    <name evidence="2" type="ORF">LIER_20178</name>
</gene>
<sequence>MWIRHKGFLEVVLKSWSQPVVGEPLFVLNSKLKSLKQELKSWNKEVFGNVVTLVETAEEEVLLCENQYELSGTEKDKAALLSAKEKHLASLAIEEDFLAQKSGIKWMKEGDKSTSYFHSVIKKKNRKKMIDGILDEGVWINDKDSIADSAIKYFQSAFTGGIEVENEDQLMDLIPNLVTTEQNEMLMANPSIQEVKDVVFQMDKNSAAGPDGFNGVFFQHCWEIIGSNVHQAVCSFMAGNSLPKGMSSTVIALIPKCEDFPRFYPSGFIKGRVIQDNLLLAQELIHPLDHSTHGGNVLLKLDMSKAFDMLSWKFLSLIMTKFGFSAEWIDRILACISNSWFSVLLNGELAGFFPSSKGIRQGDPISPGLFALASDYLIRGLCAIMKDSPACAYKTKCKMIIPCLAFADDCLIFGMVLKLHSQKQLCFWSTTKLCLDR</sequence>
<dbReference type="AlphaFoldDB" id="A0AAV3QNK4"/>
<proteinExistence type="predicted"/>
<organism evidence="2 3">
    <name type="scientific">Lithospermum erythrorhizon</name>
    <name type="common">Purple gromwell</name>
    <name type="synonym">Lithospermum officinale var. erythrorhizon</name>
    <dbReference type="NCBI Taxonomy" id="34254"/>
    <lineage>
        <taxon>Eukaryota</taxon>
        <taxon>Viridiplantae</taxon>
        <taxon>Streptophyta</taxon>
        <taxon>Embryophyta</taxon>
        <taxon>Tracheophyta</taxon>
        <taxon>Spermatophyta</taxon>
        <taxon>Magnoliopsida</taxon>
        <taxon>eudicotyledons</taxon>
        <taxon>Gunneridae</taxon>
        <taxon>Pentapetalae</taxon>
        <taxon>asterids</taxon>
        <taxon>lamiids</taxon>
        <taxon>Boraginales</taxon>
        <taxon>Boraginaceae</taxon>
        <taxon>Boraginoideae</taxon>
        <taxon>Lithospermeae</taxon>
        <taxon>Lithospermum</taxon>
    </lineage>
</organism>
<dbReference type="InterPro" id="IPR043502">
    <property type="entry name" value="DNA/RNA_pol_sf"/>
</dbReference>
<dbReference type="SUPFAM" id="SSF56672">
    <property type="entry name" value="DNA/RNA polymerases"/>
    <property type="match status" value="1"/>
</dbReference>
<name>A0AAV3QNK4_LITER</name>
<evidence type="ECO:0000259" key="1">
    <source>
        <dbReference type="Pfam" id="PF00078"/>
    </source>
</evidence>
<evidence type="ECO:0000313" key="3">
    <source>
        <dbReference type="Proteomes" id="UP001454036"/>
    </source>
</evidence>
<dbReference type="Proteomes" id="UP001454036">
    <property type="component" value="Unassembled WGS sequence"/>
</dbReference>
<dbReference type="PANTHER" id="PTHR46890:SF28">
    <property type="entry name" value="REVERSE TRANSCRIPTASE DOMAIN-CONTAINING PROTEIN"/>
    <property type="match status" value="1"/>
</dbReference>
<dbReference type="EMBL" id="BAABME010005096">
    <property type="protein sequence ID" value="GAA0164582.1"/>
    <property type="molecule type" value="Genomic_DNA"/>
</dbReference>
<dbReference type="PANTHER" id="PTHR46890">
    <property type="entry name" value="NON-LTR RETROLELEMENT REVERSE TRANSCRIPTASE-LIKE PROTEIN-RELATED"/>
    <property type="match status" value="1"/>
</dbReference>
<comment type="caution">
    <text evidence="2">The sequence shown here is derived from an EMBL/GenBank/DDBJ whole genome shotgun (WGS) entry which is preliminary data.</text>
</comment>
<feature type="domain" description="Reverse transcriptase" evidence="1">
    <location>
        <begin position="266"/>
        <end position="414"/>
    </location>
</feature>
<keyword evidence="3" id="KW-1185">Reference proteome</keyword>
<dbReference type="InterPro" id="IPR052343">
    <property type="entry name" value="Retrotransposon-Effector_Assoc"/>
</dbReference>
<reference evidence="2 3" key="1">
    <citation type="submission" date="2024-01" db="EMBL/GenBank/DDBJ databases">
        <title>The complete chloroplast genome sequence of Lithospermum erythrorhizon: insights into the phylogenetic relationship among Boraginaceae species and the maternal lineages of purple gromwells.</title>
        <authorList>
            <person name="Okada T."/>
            <person name="Watanabe K."/>
        </authorList>
    </citation>
    <scope>NUCLEOTIDE SEQUENCE [LARGE SCALE GENOMIC DNA]</scope>
</reference>
<accession>A0AAV3QNK4</accession>